<organism evidence="1">
    <name type="scientific">Phenylobacterium glaciei</name>
    <dbReference type="NCBI Taxonomy" id="2803784"/>
    <lineage>
        <taxon>Bacteria</taxon>
        <taxon>Pseudomonadati</taxon>
        <taxon>Pseudomonadota</taxon>
        <taxon>Alphaproteobacteria</taxon>
        <taxon>Caulobacterales</taxon>
        <taxon>Caulobacteraceae</taxon>
        <taxon>Phenylobacterium</taxon>
    </lineage>
</organism>
<gene>
    <name evidence="1" type="ORF">JKL49_24880</name>
</gene>
<reference evidence="1" key="1">
    <citation type="submission" date="2021-01" db="EMBL/GenBank/DDBJ databases">
        <title>Genome sequence of Phenylobacterium sp. 20VBR1 isolated from a valley glaceir, Ny-Alesund, Svalbard.</title>
        <authorList>
            <person name="Thomas F.A."/>
            <person name="Krishnan K.P."/>
            <person name="Sinha R.K."/>
        </authorList>
    </citation>
    <scope>NUCLEOTIDE SEQUENCE</scope>
    <source>
        <strain evidence="1">20VBR1</strain>
    </source>
</reference>
<name>A0A974P287_9CAUL</name>
<protein>
    <submittedName>
        <fullName evidence="1">Uncharacterized protein</fullName>
    </submittedName>
</protein>
<dbReference type="EMBL" id="CP068570">
    <property type="protein sequence ID" value="QQZ49901.1"/>
    <property type="molecule type" value="Genomic_DNA"/>
</dbReference>
<accession>A0A974P287</accession>
<dbReference type="AlphaFoldDB" id="A0A974P287"/>
<evidence type="ECO:0000313" key="1">
    <source>
        <dbReference type="EMBL" id="QQZ49901.1"/>
    </source>
</evidence>
<sequence length="50" mass="4979">MDGVQAAALGQKLGGDILGLLDGGLVTESARGQHGVDLGVDRGAFTQQQG</sequence>
<proteinExistence type="predicted"/>